<protein>
    <submittedName>
        <fullName evidence="1">Uncharacterized protein</fullName>
    </submittedName>
</protein>
<dbReference type="EMBL" id="WHJH01000355">
    <property type="protein sequence ID" value="NHZ94108.1"/>
    <property type="molecule type" value="Genomic_DNA"/>
</dbReference>
<reference evidence="1 2" key="1">
    <citation type="submission" date="2019-10" db="EMBL/GenBank/DDBJ databases">
        <title>Taxonomy of Antarctic Massilia spp.: description of Massilia rubra sp. nov., Massilia aquatica sp. nov., Massilia mucilaginosa sp. nov., Massilia frigida sp. nov. isolated from streams, lakes and regoliths.</title>
        <authorList>
            <person name="Holochova P."/>
            <person name="Sedlacek I."/>
            <person name="Kralova S."/>
            <person name="Maslanova I."/>
            <person name="Busse H.-J."/>
            <person name="Stankova E."/>
            <person name="Vrbovska V."/>
            <person name="Kovarovic V."/>
            <person name="Bartak M."/>
            <person name="Svec P."/>
            <person name="Pantucek R."/>
        </authorList>
    </citation>
    <scope>NUCLEOTIDE SEQUENCE [LARGE SCALE GENOMIC DNA]</scope>
    <source>
        <strain evidence="1 2">CCM 8733</strain>
    </source>
</reference>
<evidence type="ECO:0000313" key="1">
    <source>
        <dbReference type="EMBL" id="NHZ94108.1"/>
    </source>
</evidence>
<organism evidence="1 2">
    <name type="scientific">Massilia mucilaginosa</name>
    <dbReference type="NCBI Taxonomy" id="2609282"/>
    <lineage>
        <taxon>Bacteria</taxon>
        <taxon>Pseudomonadati</taxon>
        <taxon>Pseudomonadota</taxon>
        <taxon>Betaproteobacteria</taxon>
        <taxon>Burkholderiales</taxon>
        <taxon>Oxalobacteraceae</taxon>
        <taxon>Telluria group</taxon>
        <taxon>Massilia</taxon>
    </lineage>
</organism>
<dbReference type="Proteomes" id="UP000609726">
    <property type="component" value="Unassembled WGS sequence"/>
</dbReference>
<gene>
    <name evidence="1" type="ORF">F2P45_34775</name>
</gene>
<proteinExistence type="predicted"/>
<evidence type="ECO:0000313" key="2">
    <source>
        <dbReference type="Proteomes" id="UP000609726"/>
    </source>
</evidence>
<feature type="non-terminal residue" evidence="1">
    <location>
        <position position="1"/>
    </location>
</feature>
<comment type="caution">
    <text evidence="1">The sequence shown here is derived from an EMBL/GenBank/DDBJ whole genome shotgun (WGS) entry which is preliminary data.</text>
</comment>
<accession>A0ABX0P4X5</accession>
<name>A0ABX0P4X5_9BURK</name>
<feature type="non-terminal residue" evidence="1">
    <location>
        <position position="95"/>
    </location>
</feature>
<keyword evidence="2" id="KW-1185">Reference proteome</keyword>
<sequence length="95" mass="9900">PTPLRSDWLDALAGSLVSQALDVPLPWTYRGRVRAGTDAALVEVMAVLADDAVGELAPGTPQPPLVAAVDVELAALGIVLPSQVRIDLLDPAQRP</sequence>